<evidence type="ECO:0000313" key="3">
    <source>
        <dbReference type="Proteomes" id="UP000789342"/>
    </source>
</evidence>
<sequence length="403" mass="46343">MSVNFELWQNPGVPDLTILENLIEVTTKNFKKARELNIRLDIGDDYINEQSKLYNNIISRRAILSLDMKSYAGEVGSYMDSLSSGKFDISTITQTLELLLNDAERNAEKAFRLKEEFNVFKEEFNRLHSNSQMIMDTGNDPGFPTKEIAKHLFKILFYGLAVWYLPSWASIPIFHSTLNEHVDATNEDFSRRIVPAKFSEQHVGEESPFENAEREYVPVQTNLDNTSGPKLESKSSETIDATNSQRTSISSDFAPINSFKNFGYVSLIKEKLLPITVVVAFYLLYNKDQITSVIKSVKDKLFGNKHESIPEKSEFYRCTESIKYKLPAIDHNLTILNDFWKSEIKIINGNLNELKPLNEDMEVQLPSQLGKKIKHVWREIEEQCSMNHRKLNYIITNNSMLGT</sequence>
<proteinExistence type="predicted"/>
<accession>A0A9N8VPY9</accession>
<dbReference type="Proteomes" id="UP000789342">
    <property type="component" value="Unassembled WGS sequence"/>
</dbReference>
<dbReference type="AlphaFoldDB" id="A0A9N8VPY9"/>
<evidence type="ECO:0000256" key="1">
    <source>
        <dbReference type="SAM" id="MobiDB-lite"/>
    </source>
</evidence>
<dbReference type="OrthoDB" id="2339565at2759"/>
<gene>
    <name evidence="2" type="ORF">AMORRO_LOCUS1270</name>
</gene>
<keyword evidence="3" id="KW-1185">Reference proteome</keyword>
<dbReference type="EMBL" id="CAJVPV010000470">
    <property type="protein sequence ID" value="CAG8458380.1"/>
    <property type="molecule type" value="Genomic_DNA"/>
</dbReference>
<feature type="region of interest" description="Disordered" evidence="1">
    <location>
        <begin position="221"/>
        <end position="241"/>
    </location>
</feature>
<comment type="caution">
    <text evidence="2">The sequence shown here is derived from an EMBL/GenBank/DDBJ whole genome shotgun (WGS) entry which is preliminary data.</text>
</comment>
<name>A0A9N8VPY9_9GLOM</name>
<reference evidence="2" key="1">
    <citation type="submission" date="2021-06" db="EMBL/GenBank/DDBJ databases">
        <authorList>
            <person name="Kallberg Y."/>
            <person name="Tangrot J."/>
            <person name="Rosling A."/>
        </authorList>
    </citation>
    <scope>NUCLEOTIDE SEQUENCE</scope>
    <source>
        <strain evidence="2">CL551</strain>
    </source>
</reference>
<evidence type="ECO:0000313" key="2">
    <source>
        <dbReference type="EMBL" id="CAG8458380.1"/>
    </source>
</evidence>
<organism evidence="2 3">
    <name type="scientific">Acaulospora morrowiae</name>
    <dbReference type="NCBI Taxonomy" id="94023"/>
    <lineage>
        <taxon>Eukaryota</taxon>
        <taxon>Fungi</taxon>
        <taxon>Fungi incertae sedis</taxon>
        <taxon>Mucoromycota</taxon>
        <taxon>Glomeromycotina</taxon>
        <taxon>Glomeromycetes</taxon>
        <taxon>Diversisporales</taxon>
        <taxon>Acaulosporaceae</taxon>
        <taxon>Acaulospora</taxon>
    </lineage>
</organism>
<protein>
    <submittedName>
        <fullName evidence="2">7465_t:CDS:1</fullName>
    </submittedName>
</protein>